<reference evidence="1" key="1">
    <citation type="journal article" date="2021" name="Proc. Natl. Acad. Sci. U.S.A.">
        <title>A Catalog of Tens of Thousands of Viruses from Human Metagenomes Reveals Hidden Associations with Chronic Diseases.</title>
        <authorList>
            <person name="Tisza M.J."/>
            <person name="Buck C.B."/>
        </authorList>
    </citation>
    <scope>NUCLEOTIDE SEQUENCE</scope>
    <source>
        <strain evidence="1">CtCsQ3</strain>
    </source>
</reference>
<protein>
    <submittedName>
        <fullName evidence="1">Uncharacterized protein</fullName>
    </submittedName>
</protein>
<accession>A0A8S5R6Y7</accession>
<proteinExistence type="predicted"/>
<dbReference type="EMBL" id="BK015823">
    <property type="protein sequence ID" value="DAE26833.1"/>
    <property type="molecule type" value="Genomic_DNA"/>
</dbReference>
<name>A0A8S5R6Y7_9VIRU</name>
<evidence type="ECO:0000313" key="1">
    <source>
        <dbReference type="EMBL" id="DAE26833.1"/>
    </source>
</evidence>
<organism evidence="1">
    <name type="scientific">virus sp. ctCsQ3</name>
    <dbReference type="NCBI Taxonomy" id="2826794"/>
    <lineage>
        <taxon>Viruses</taxon>
    </lineage>
</organism>
<sequence length="41" mass="4768">MLHRYQRTQHFKNTNPKGIDKSIISVSFGKFKIIFGGKTNE</sequence>